<evidence type="ECO:0000256" key="7">
    <source>
        <dbReference type="ARBA" id="ARBA00022729"/>
    </source>
</evidence>
<feature type="binding site" evidence="15">
    <location>
        <position position="168"/>
    </location>
    <ligand>
        <name>substrate</name>
    </ligand>
</feature>
<dbReference type="PANTHER" id="PTHR22939:SF130">
    <property type="entry name" value="PERIPLASMIC SERINE ENDOPROTEASE DEGP-LIKE-RELATED"/>
    <property type="match status" value="1"/>
</dbReference>
<dbReference type="SUPFAM" id="SSF50156">
    <property type="entry name" value="PDZ domain-like"/>
    <property type="match status" value="2"/>
</dbReference>
<dbReference type="InterPro" id="IPR001940">
    <property type="entry name" value="Peptidase_S1C"/>
</dbReference>
<evidence type="ECO:0000256" key="3">
    <source>
        <dbReference type="ARBA" id="ARBA00010541"/>
    </source>
</evidence>
<keyword evidence="12" id="KW-0346">Stress response</keyword>
<feature type="active site" description="Charge relay system" evidence="14">
    <location>
        <position position="242"/>
    </location>
</feature>
<dbReference type="InterPro" id="IPR001478">
    <property type="entry name" value="PDZ"/>
</dbReference>
<name>A0A1G6CFU0_9HYPH</name>
<dbReference type="GO" id="GO:0004252">
    <property type="term" value="F:serine-type endopeptidase activity"/>
    <property type="evidence" value="ECO:0007669"/>
    <property type="project" value="InterPro"/>
</dbReference>
<dbReference type="Pfam" id="PF13180">
    <property type="entry name" value="PDZ_2"/>
    <property type="match status" value="1"/>
</dbReference>
<keyword evidence="18" id="KW-1185">Reference proteome</keyword>
<dbReference type="InterPro" id="IPR036034">
    <property type="entry name" value="PDZ_sf"/>
</dbReference>
<dbReference type="Pfam" id="PF13365">
    <property type="entry name" value="Trypsin_2"/>
    <property type="match status" value="1"/>
</dbReference>
<sequence length="494" mass="51758">MNEQTNTAPTTRTVRNRALLGTAVAVLLGGAIAGEAILLPKTMAYADPVRVEGVQPVSFADVVEKVRPAVVSVRVKGPAREMAGFDGQDFEFPKGSPMEKFFKQFRENGPDRQQRPFSTSLGSGFLISDDGYVVTNDHVVDDGQSMTIILDDGTEYVADVVGLDEKTDLALLKIKNPDREFTYVKFSEERARIGDWVVAVGNPFGLGGTVTAGIISADGRNIGAGPYDDFIQIDAAVNRGNSGGPAFNLNGEVIGVNTAIFSPSGGNVGIAFAIPASTAERIIDDLTDDGKVVRGWLGVQIQGIDRDIADGLQLADAKGSLVTEAQAGSPAAAAGLKSGDAILAVNGEDLEDPKALATKIASMAPGETVKVSVWRSGKAEEIDVTLGTLPGEEQLASLSPEEAPEVSPLADFGLVVAEGDEGVTVEDVDPNGQAAERGLQPGDIILAVGKSDVAKPADVEKLVKDAETDGRKAVLLRVKSGEQTRFVALTFVRT</sequence>
<gene>
    <name evidence="17" type="ORF">SAMN02982931_02441</name>
</gene>
<evidence type="ECO:0000256" key="8">
    <source>
        <dbReference type="ARBA" id="ARBA00022737"/>
    </source>
</evidence>
<feature type="binding site" evidence="15">
    <location>
        <position position="138"/>
    </location>
    <ligand>
        <name>substrate</name>
    </ligand>
</feature>
<dbReference type="GO" id="GO:0006508">
    <property type="term" value="P:proteolysis"/>
    <property type="evidence" value="ECO:0007669"/>
    <property type="project" value="UniProtKB-KW"/>
</dbReference>
<comment type="subcellular location">
    <subcellularLocation>
        <location evidence="2">Periplasm</location>
    </subcellularLocation>
</comment>
<dbReference type="PROSITE" id="PS50106">
    <property type="entry name" value="PDZ"/>
    <property type="match status" value="2"/>
</dbReference>
<keyword evidence="8" id="KW-0677">Repeat</keyword>
<evidence type="ECO:0000256" key="1">
    <source>
        <dbReference type="ARBA" id="ARBA00001772"/>
    </source>
</evidence>
<feature type="domain" description="PDZ" evidence="16">
    <location>
        <begin position="294"/>
        <end position="352"/>
    </location>
</feature>
<evidence type="ECO:0000259" key="16">
    <source>
        <dbReference type="PROSITE" id="PS50106"/>
    </source>
</evidence>
<dbReference type="GO" id="GO:0042597">
    <property type="term" value="C:periplasmic space"/>
    <property type="evidence" value="ECO:0007669"/>
    <property type="project" value="UniProtKB-SubCell"/>
</dbReference>
<reference evidence="17 18" key="1">
    <citation type="submission" date="2016-10" db="EMBL/GenBank/DDBJ databases">
        <authorList>
            <person name="de Groot N.N."/>
        </authorList>
    </citation>
    <scope>NUCLEOTIDE SEQUENCE [LARGE SCALE GENOMIC DNA]</scope>
    <source>
        <strain evidence="17 18">ATCC 35022</strain>
    </source>
</reference>
<dbReference type="AlphaFoldDB" id="A0A1G6CFU0"/>
<feature type="binding site" evidence="15">
    <location>
        <begin position="240"/>
        <end position="242"/>
    </location>
    <ligand>
        <name>substrate</name>
    </ligand>
</feature>
<evidence type="ECO:0000256" key="6">
    <source>
        <dbReference type="ARBA" id="ARBA00022670"/>
    </source>
</evidence>
<evidence type="ECO:0000256" key="2">
    <source>
        <dbReference type="ARBA" id="ARBA00004418"/>
    </source>
</evidence>
<dbReference type="OrthoDB" id="9758917at2"/>
<accession>A0A1G6CFU0</accession>
<dbReference type="FunFam" id="2.40.10.120:FF:000007">
    <property type="entry name" value="Periplasmic serine endoprotease DegP-like"/>
    <property type="match status" value="1"/>
</dbReference>
<dbReference type="PRINTS" id="PR00834">
    <property type="entry name" value="PROTEASES2C"/>
</dbReference>
<evidence type="ECO:0000256" key="11">
    <source>
        <dbReference type="ARBA" id="ARBA00022825"/>
    </source>
</evidence>
<feature type="active site" description="Charge relay system" evidence="14">
    <location>
        <position position="168"/>
    </location>
</feature>
<dbReference type="Pfam" id="PF17820">
    <property type="entry name" value="PDZ_6"/>
    <property type="match status" value="1"/>
</dbReference>
<keyword evidence="9" id="KW-0574">Periplasm</keyword>
<dbReference type="STRING" id="665467.SAMN02982931_02441"/>
<evidence type="ECO:0000256" key="15">
    <source>
        <dbReference type="PIRSR" id="PIRSR611782-2"/>
    </source>
</evidence>
<keyword evidence="11" id="KW-0720">Serine protease</keyword>
<dbReference type="Gene3D" id="2.30.42.10">
    <property type="match status" value="2"/>
</dbReference>
<evidence type="ECO:0000256" key="13">
    <source>
        <dbReference type="ARBA" id="ARBA00032850"/>
    </source>
</evidence>
<keyword evidence="10" id="KW-0378">Hydrolase</keyword>
<comment type="similarity">
    <text evidence="3">Belongs to the peptidase S1C family.</text>
</comment>
<dbReference type="NCBIfam" id="TIGR02037">
    <property type="entry name" value="degP_htrA_DO"/>
    <property type="match status" value="1"/>
</dbReference>
<dbReference type="RefSeq" id="WP_090876687.1">
    <property type="nucleotide sequence ID" value="NZ_FMXQ01000004.1"/>
</dbReference>
<dbReference type="InterPro" id="IPR009003">
    <property type="entry name" value="Peptidase_S1_PA"/>
</dbReference>
<evidence type="ECO:0000256" key="4">
    <source>
        <dbReference type="ARBA" id="ARBA00013035"/>
    </source>
</evidence>
<dbReference type="EC" id="3.4.21.107" evidence="4"/>
<dbReference type="InterPro" id="IPR011782">
    <property type="entry name" value="Pept_S1C_Do"/>
</dbReference>
<protein>
    <recommendedName>
        <fullName evidence="5">Probable periplasmic serine endoprotease DegP-like</fullName>
        <ecNumber evidence="4">3.4.21.107</ecNumber>
    </recommendedName>
    <alternativeName>
        <fullName evidence="13">Protease Do</fullName>
    </alternativeName>
</protein>
<comment type="catalytic activity">
    <reaction evidence="1">
        <text>Acts on substrates that are at least partially unfolded. The cleavage site P1 residue is normally between a pair of hydrophobic residues, such as Val-|-Val.</text>
        <dbReference type="EC" id="3.4.21.107"/>
    </reaction>
</comment>
<dbReference type="Proteomes" id="UP000199071">
    <property type="component" value="Unassembled WGS sequence"/>
</dbReference>
<dbReference type="SMART" id="SM00228">
    <property type="entry name" value="PDZ"/>
    <property type="match status" value="2"/>
</dbReference>
<organism evidence="17 18">
    <name type="scientific">Bauldia litoralis</name>
    <dbReference type="NCBI Taxonomy" id="665467"/>
    <lineage>
        <taxon>Bacteria</taxon>
        <taxon>Pseudomonadati</taxon>
        <taxon>Pseudomonadota</taxon>
        <taxon>Alphaproteobacteria</taxon>
        <taxon>Hyphomicrobiales</taxon>
        <taxon>Kaistiaceae</taxon>
        <taxon>Bauldia</taxon>
    </lineage>
</organism>
<evidence type="ECO:0000256" key="12">
    <source>
        <dbReference type="ARBA" id="ARBA00023016"/>
    </source>
</evidence>
<dbReference type="SUPFAM" id="SSF50494">
    <property type="entry name" value="Trypsin-like serine proteases"/>
    <property type="match status" value="1"/>
</dbReference>
<feature type="domain" description="PDZ" evidence="16">
    <location>
        <begin position="395"/>
        <end position="481"/>
    </location>
</feature>
<dbReference type="Gene3D" id="2.40.10.120">
    <property type="match status" value="1"/>
</dbReference>
<evidence type="ECO:0000256" key="14">
    <source>
        <dbReference type="PIRSR" id="PIRSR611782-1"/>
    </source>
</evidence>
<dbReference type="EMBL" id="FMXQ01000004">
    <property type="protein sequence ID" value="SDB31730.1"/>
    <property type="molecule type" value="Genomic_DNA"/>
</dbReference>
<evidence type="ECO:0000313" key="18">
    <source>
        <dbReference type="Proteomes" id="UP000199071"/>
    </source>
</evidence>
<keyword evidence="6 17" id="KW-0645">Protease</keyword>
<evidence type="ECO:0000256" key="9">
    <source>
        <dbReference type="ARBA" id="ARBA00022764"/>
    </source>
</evidence>
<evidence type="ECO:0000256" key="10">
    <source>
        <dbReference type="ARBA" id="ARBA00022801"/>
    </source>
</evidence>
<proteinExistence type="inferred from homology"/>
<dbReference type="InterPro" id="IPR041489">
    <property type="entry name" value="PDZ_6"/>
</dbReference>
<dbReference type="PANTHER" id="PTHR22939">
    <property type="entry name" value="SERINE PROTEASE FAMILY S1C HTRA-RELATED"/>
    <property type="match status" value="1"/>
</dbReference>
<keyword evidence="7" id="KW-0732">Signal</keyword>
<evidence type="ECO:0000313" key="17">
    <source>
        <dbReference type="EMBL" id="SDB31730.1"/>
    </source>
</evidence>
<evidence type="ECO:0000256" key="5">
    <source>
        <dbReference type="ARBA" id="ARBA00013958"/>
    </source>
</evidence>
<feature type="active site" description="Charge relay system" evidence="14">
    <location>
        <position position="138"/>
    </location>
</feature>